<dbReference type="Proteomes" id="UP000637074">
    <property type="component" value="Unassembled WGS sequence"/>
</dbReference>
<evidence type="ECO:0000313" key="2">
    <source>
        <dbReference type="Proteomes" id="UP000637074"/>
    </source>
</evidence>
<accession>A0ABQ3N7M9</accession>
<protein>
    <submittedName>
        <fullName evidence="1">Sigma-G-dependent sporulation-specific SASP protein</fullName>
    </submittedName>
</protein>
<proteinExistence type="predicted"/>
<comment type="caution">
    <text evidence="1">The sequence shown here is derived from an EMBL/GenBank/DDBJ whole genome shotgun (WGS) entry which is preliminary data.</text>
</comment>
<dbReference type="Pfam" id="PF17334">
    <property type="entry name" value="CsgA"/>
    <property type="match status" value="1"/>
</dbReference>
<reference evidence="1 2" key="1">
    <citation type="journal article" date="2022" name="Int. J. Syst. Evol. Microbiol.">
        <title>Neobacillus kokaensis sp. nov., isolated from soil.</title>
        <authorList>
            <person name="Yuki K."/>
            <person name="Matsubara H."/>
            <person name="Yamaguchi S."/>
        </authorList>
    </citation>
    <scope>NUCLEOTIDE SEQUENCE [LARGE SCALE GENOMIC DNA]</scope>
    <source>
        <strain evidence="1 2">LOB 377</strain>
    </source>
</reference>
<dbReference type="EMBL" id="BNDS01000030">
    <property type="protein sequence ID" value="GHI00956.1"/>
    <property type="molecule type" value="Genomic_DNA"/>
</dbReference>
<sequence>MNVLDKTLGYLKETLSNYTDDHSEGRQIYQKLATGNFKTEGAFVRTLNEKEIDFLNHILHAEINYAQDVQDDQRVYELNEVYELLF</sequence>
<gene>
    <name evidence="1" type="primary">csgA</name>
    <name evidence="1" type="ORF">AM1BK_44980</name>
</gene>
<evidence type="ECO:0000313" key="1">
    <source>
        <dbReference type="EMBL" id="GHI00956.1"/>
    </source>
</evidence>
<organism evidence="1 2">
    <name type="scientific">Neobacillus kokaensis</name>
    <dbReference type="NCBI Taxonomy" id="2759023"/>
    <lineage>
        <taxon>Bacteria</taxon>
        <taxon>Bacillati</taxon>
        <taxon>Bacillota</taxon>
        <taxon>Bacilli</taxon>
        <taxon>Bacillales</taxon>
        <taxon>Bacillaceae</taxon>
        <taxon>Neobacillus</taxon>
    </lineage>
</organism>
<keyword evidence="2" id="KW-1185">Reference proteome</keyword>
<name>A0ABQ3N7M9_9BACI</name>
<dbReference type="InterPro" id="IPR020255">
    <property type="entry name" value="CsgA"/>
</dbReference>